<evidence type="ECO:0008006" key="4">
    <source>
        <dbReference type="Google" id="ProtNLM"/>
    </source>
</evidence>
<protein>
    <recommendedName>
        <fullName evidence="4">Polysaccharide biosynthesis protein</fullName>
    </recommendedName>
</protein>
<dbReference type="Gene3D" id="3.40.50.720">
    <property type="entry name" value="NAD(P)-binding Rossmann-like Domain"/>
    <property type="match status" value="1"/>
</dbReference>
<dbReference type="Proteomes" id="UP000293550">
    <property type="component" value="Unassembled WGS sequence"/>
</dbReference>
<proteinExistence type="predicted"/>
<dbReference type="OrthoDB" id="9803111at2"/>
<feature type="transmembrane region" description="Helical" evidence="1">
    <location>
        <begin position="140"/>
        <end position="160"/>
    </location>
</feature>
<dbReference type="Pfam" id="PF13727">
    <property type="entry name" value="CoA_binding_3"/>
    <property type="match status" value="1"/>
</dbReference>
<dbReference type="PANTHER" id="PTHR43318:SF2">
    <property type="entry name" value="UDP-N-ACETYLGLUCOSAMINE 4,6-DEHYDRATASE (INVERTING)"/>
    <property type="match status" value="1"/>
</dbReference>
<dbReference type="InterPro" id="IPR051203">
    <property type="entry name" value="Polysaccharide_Synthase-Rel"/>
</dbReference>
<reference evidence="2 3" key="1">
    <citation type="submission" date="2018-10" db="EMBL/GenBank/DDBJ databases">
        <title>An updated phylogeny of the Alphaproteobacteria reveals that the parasitic Rickettsiales and Holosporales have independent origins.</title>
        <authorList>
            <person name="Munoz-Gomez S.A."/>
            <person name="Hess S."/>
            <person name="Burger G."/>
            <person name="Lang B.F."/>
            <person name="Susko E."/>
            <person name="Slamovits C.H."/>
            <person name="Roger A.J."/>
        </authorList>
    </citation>
    <scope>NUCLEOTIDE SEQUENCE [LARGE SCALE GENOMIC DNA]</scope>
    <source>
        <strain evidence="2">HOLO01</strain>
    </source>
</reference>
<evidence type="ECO:0000313" key="3">
    <source>
        <dbReference type="Proteomes" id="UP000293550"/>
    </source>
</evidence>
<feature type="transmembrane region" description="Helical" evidence="1">
    <location>
        <begin position="107"/>
        <end position="128"/>
    </location>
</feature>
<evidence type="ECO:0000313" key="2">
    <source>
        <dbReference type="EMBL" id="RZI46593.1"/>
    </source>
</evidence>
<comment type="caution">
    <text evidence="2">The sequence shown here is derived from an EMBL/GenBank/DDBJ whole genome shotgun (WGS) entry which is preliminary data.</text>
</comment>
<dbReference type="PANTHER" id="PTHR43318">
    <property type="entry name" value="UDP-N-ACETYLGLUCOSAMINE 4,6-DEHYDRATASE"/>
    <property type="match status" value="1"/>
</dbReference>
<sequence>MLEGKFNTNNWGAELLRSWVQHLKKRFDIARNHPNMMMPQTVLVFDTLMAFLSLFIALYLRVGDEFLDYSPQFILKNMVVFSLTAASIFCWMQTHRTLWRYITFEDMVPLALAALLANVLYFPLMILIAQQESMPRSVVVINSLVSIMLLGVPRFLYRLVQERHLQQNKRKDAEAAVPVLLIGCSIHAESFIREAFHSPNLPYDPIALITLDDEEIGRKIHGVPITGSLKELASVLNDLKIENRMPKQLIITHNQIEAKDRRFIAQTARLYGLTLMHLLHHFSLDVVEEDEG</sequence>
<feature type="transmembrane region" description="Helical" evidence="1">
    <location>
        <begin position="41"/>
        <end position="62"/>
    </location>
</feature>
<keyword evidence="1" id="KW-1133">Transmembrane helix</keyword>
<organism evidence="2 3">
    <name type="scientific">Candidatus Finniella inopinata</name>
    <dbReference type="NCBI Taxonomy" id="1696036"/>
    <lineage>
        <taxon>Bacteria</taxon>
        <taxon>Pseudomonadati</taxon>
        <taxon>Pseudomonadota</taxon>
        <taxon>Alphaproteobacteria</taxon>
        <taxon>Holosporales</taxon>
        <taxon>Candidatus Paracaedibacteraceae</taxon>
        <taxon>Candidatus Finniella</taxon>
    </lineage>
</organism>
<keyword evidence="1" id="KW-0812">Transmembrane</keyword>
<evidence type="ECO:0000256" key="1">
    <source>
        <dbReference type="SAM" id="Phobius"/>
    </source>
</evidence>
<dbReference type="RefSeq" id="WP_130153692.1">
    <property type="nucleotide sequence ID" value="NZ_SCFB01000004.1"/>
</dbReference>
<keyword evidence="1" id="KW-0472">Membrane</keyword>
<gene>
    <name evidence="2" type="ORF">EQU50_03125</name>
</gene>
<dbReference type="AlphaFoldDB" id="A0A4Q7DIG1"/>
<keyword evidence="3" id="KW-1185">Reference proteome</keyword>
<name>A0A4Q7DIG1_9PROT</name>
<feature type="transmembrane region" description="Helical" evidence="1">
    <location>
        <begin position="74"/>
        <end position="95"/>
    </location>
</feature>
<dbReference type="EMBL" id="SCFB01000004">
    <property type="protein sequence ID" value="RZI46593.1"/>
    <property type="molecule type" value="Genomic_DNA"/>
</dbReference>
<accession>A0A4Q7DIG1</accession>